<evidence type="ECO:0000313" key="2">
    <source>
        <dbReference type="Proteomes" id="UP000814140"/>
    </source>
</evidence>
<reference evidence="1" key="2">
    <citation type="journal article" date="2022" name="New Phytol.">
        <title>Evolutionary transition to the ectomycorrhizal habit in the genomes of a hyperdiverse lineage of mushroom-forming fungi.</title>
        <authorList>
            <person name="Looney B."/>
            <person name="Miyauchi S."/>
            <person name="Morin E."/>
            <person name="Drula E."/>
            <person name="Courty P.E."/>
            <person name="Kohler A."/>
            <person name="Kuo A."/>
            <person name="LaButti K."/>
            <person name="Pangilinan J."/>
            <person name="Lipzen A."/>
            <person name="Riley R."/>
            <person name="Andreopoulos W."/>
            <person name="He G."/>
            <person name="Johnson J."/>
            <person name="Nolan M."/>
            <person name="Tritt A."/>
            <person name="Barry K.W."/>
            <person name="Grigoriev I.V."/>
            <person name="Nagy L.G."/>
            <person name="Hibbett D."/>
            <person name="Henrissat B."/>
            <person name="Matheny P.B."/>
            <person name="Labbe J."/>
            <person name="Martin F.M."/>
        </authorList>
    </citation>
    <scope>NUCLEOTIDE SEQUENCE</scope>
    <source>
        <strain evidence="1">HHB10654</strain>
    </source>
</reference>
<evidence type="ECO:0000313" key="1">
    <source>
        <dbReference type="EMBL" id="KAI0058551.1"/>
    </source>
</evidence>
<sequence>MKLYLTTLLASIVAAVSAQNIAIGSPADGSALTPGTNLTVQVTRAVRSRPSITPHVSRGTSQNSLTGSQEVSIVISVLPCPAGGCADPAERLGATLYSGGFAPRYPAARTPQDVPQQNFTVAVPAGLPQGRVALSVAHLALVGAGLSAVI</sequence>
<dbReference type="EMBL" id="MU277234">
    <property type="protein sequence ID" value="KAI0058551.1"/>
    <property type="molecule type" value="Genomic_DNA"/>
</dbReference>
<proteinExistence type="predicted"/>
<comment type="caution">
    <text evidence="1">The sequence shown here is derived from an EMBL/GenBank/DDBJ whole genome shotgun (WGS) entry which is preliminary data.</text>
</comment>
<protein>
    <submittedName>
        <fullName evidence="1">Uncharacterized protein</fullName>
    </submittedName>
</protein>
<accession>A0ACB8SS55</accession>
<reference evidence="1" key="1">
    <citation type="submission" date="2021-03" db="EMBL/GenBank/DDBJ databases">
        <authorList>
            <consortium name="DOE Joint Genome Institute"/>
            <person name="Ahrendt S."/>
            <person name="Looney B.P."/>
            <person name="Miyauchi S."/>
            <person name="Morin E."/>
            <person name="Drula E."/>
            <person name="Courty P.E."/>
            <person name="Chicoki N."/>
            <person name="Fauchery L."/>
            <person name="Kohler A."/>
            <person name="Kuo A."/>
            <person name="Labutti K."/>
            <person name="Pangilinan J."/>
            <person name="Lipzen A."/>
            <person name="Riley R."/>
            <person name="Andreopoulos W."/>
            <person name="He G."/>
            <person name="Johnson J."/>
            <person name="Barry K.W."/>
            <person name="Grigoriev I.V."/>
            <person name="Nagy L."/>
            <person name="Hibbett D."/>
            <person name="Henrissat B."/>
            <person name="Matheny P.B."/>
            <person name="Labbe J."/>
            <person name="Martin F."/>
        </authorList>
    </citation>
    <scope>NUCLEOTIDE SEQUENCE</scope>
    <source>
        <strain evidence="1">HHB10654</strain>
    </source>
</reference>
<dbReference type="Proteomes" id="UP000814140">
    <property type="component" value="Unassembled WGS sequence"/>
</dbReference>
<organism evidence="1 2">
    <name type="scientific">Artomyces pyxidatus</name>
    <dbReference type="NCBI Taxonomy" id="48021"/>
    <lineage>
        <taxon>Eukaryota</taxon>
        <taxon>Fungi</taxon>
        <taxon>Dikarya</taxon>
        <taxon>Basidiomycota</taxon>
        <taxon>Agaricomycotina</taxon>
        <taxon>Agaricomycetes</taxon>
        <taxon>Russulales</taxon>
        <taxon>Auriscalpiaceae</taxon>
        <taxon>Artomyces</taxon>
    </lineage>
</organism>
<name>A0ACB8SS55_9AGAM</name>
<keyword evidence="2" id="KW-1185">Reference proteome</keyword>
<gene>
    <name evidence="1" type="ORF">BV25DRAFT_1840932</name>
</gene>